<evidence type="ECO:0000259" key="2">
    <source>
        <dbReference type="PROSITE" id="PS50995"/>
    </source>
</evidence>
<dbReference type="PROSITE" id="PS50995">
    <property type="entry name" value="HTH_MARR_2"/>
    <property type="match status" value="1"/>
</dbReference>
<feature type="domain" description="HTH marR-type" evidence="2">
    <location>
        <begin position="18"/>
        <end position="152"/>
    </location>
</feature>
<reference evidence="4" key="1">
    <citation type="journal article" date="2019" name="Int. J. Syst. Evol. Microbiol.">
        <title>The Global Catalogue of Microorganisms (GCM) 10K type strain sequencing project: providing services to taxonomists for standard genome sequencing and annotation.</title>
        <authorList>
            <consortium name="The Broad Institute Genomics Platform"/>
            <consortium name="The Broad Institute Genome Sequencing Center for Infectious Disease"/>
            <person name="Wu L."/>
            <person name="Ma J."/>
        </authorList>
    </citation>
    <scope>NUCLEOTIDE SEQUENCE [LARGE SCALE GENOMIC DNA]</scope>
    <source>
        <strain evidence="4">JCM 30331</strain>
    </source>
</reference>
<name>A0ABQ2F1T6_9DEIO</name>
<protein>
    <submittedName>
        <fullName evidence="3">MarR family transcriptional regulator</fullName>
    </submittedName>
</protein>
<dbReference type="Proteomes" id="UP000647587">
    <property type="component" value="Unassembled WGS sequence"/>
</dbReference>
<dbReference type="EMBL" id="BMPP01000013">
    <property type="protein sequence ID" value="GGK33224.1"/>
    <property type="molecule type" value="Genomic_DNA"/>
</dbReference>
<dbReference type="InterPro" id="IPR036390">
    <property type="entry name" value="WH_DNA-bd_sf"/>
</dbReference>
<dbReference type="PANTHER" id="PTHR33164:SF5">
    <property type="entry name" value="ORGANIC HYDROPEROXIDE RESISTANCE TRANSCRIPTIONAL REGULATOR"/>
    <property type="match status" value="1"/>
</dbReference>
<dbReference type="PANTHER" id="PTHR33164">
    <property type="entry name" value="TRANSCRIPTIONAL REGULATOR, MARR FAMILY"/>
    <property type="match status" value="1"/>
</dbReference>
<dbReference type="SUPFAM" id="SSF46785">
    <property type="entry name" value="Winged helix' DNA-binding domain"/>
    <property type="match status" value="1"/>
</dbReference>
<evidence type="ECO:0000256" key="1">
    <source>
        <dbReference type="ARBA" id="ARBA00004496"/>
    </source>
</evidence>
<comment type="subcellular location">
    <subcellularLocation>
        <location evidence="1">Cytoplasm</location>
    </subcellularLocation>
</comment>
<dbReference type="Gene3D" id="1.10.10.10">
    <property type="entry name" value="Winged helix-like DNA-binding domain superfamily/Winged helix DNA-binding domain"/>
    <property type="match status" value="1"/>
</dbReference>
<dbReference type="RefSeq" id="WP_189010083.1">
    <property type="nucleotide sequence ID" value="NZ_BMPP01000013.1"/>
</dbReference>
<proteinExistence type="predicted"/>
<evidence type="ECO:0000313" key="3">
    <source>
        <dbReference type="EMBL" id="GGK33224.1"/>
    </source>
</evidence>
<keyword evidence="4" id="KW-1185">Reference proteome</keyword>
<sequence>MTQNQPEPTLPEVTLDLEDQLCFDLYAAARLITGAHRPFLLPLKLTYPQYVVMLVLWERGPQTVTELGARLHLDSGTLSPLLKRLQSIGYIVRSKSTRDERATIITLSAAGDKLREQAAGVPPAVACQVGLGLEEKHRLQAQLRALIARLGSES</sequence>
<dbReference type="Pfam" id="PF01047">
    <property type="entry name" value="MarR"/>
    <property type="match status" value="1"/>
</dbReference>
<accession>A0ABQ2F1T6</accession>
<dbReference type="InterPro" id="IPR000835">
    <property type="entry name" value="HTH_MarR-typ"/>
</dbReference>
<dbReference type="InterPro" id="IPR036388">
    <property type="entry name" value="WH-like_DNA-bd_sf"/>
</dbReference>
<gene>
    <name evidence="3" type="ORF">GCM10008955_29040</name>
</gene>
<organism evidence="3 4">
    <name type="scientific">Deinococcus malanensis</name>
    <dbReference type="NCBI Taxonomy" id="1706855"/>
    <lineage>
        <taxon>Bacteria</taxon>
        <taxon>Thermotogati</taxon>
        <taxon>Deinococcota</taxon>
        <taxon>Deinococci</taxon>
        <taxon>Deinococcales</taxon>
        <taxon>Deinococcaceae</taxon>
        <taxon>Deinococcus</taxon>
    </lineage>
</organism>
<dbReference type="SMART" id="SM00347">
    <property type="entry name" value="HTH_MARR"/>
    <property type="match status" value="1"/>
</dbReference>
<evidence type="ECO:0000313" key="4">
    <source>
        <dbReference type="Proteomes" id="UP000647587"/>
    </source>
</evidence>
<dbReference type="InterPro" id="IPR039422">
    <property type="entry name" value="MarR/SlyA-like"/>
</dbReference>
<comment type="caution">
    <text evidence="3">The sequence shown here is derived from an EMBL/GenBank/DDBJ whole genome shotgun (WGS) entry which is preliminary data.</text>
</comment>